<evidence type="ECO:0000313" key="7">
    <source>
        <dbReference type="Proteomes" id="UP001050975"/>
    </source>
</evidence>
<dbReference type="AlphaFoldDB" id="A0AAV3XJS3"/>
<evidence type="ECO:0000256" key="4">
    <source>
        <dbReference type="SAM" id="MobiDB-lite"/>
    </source>
</evidence>
<dbReference type="Proteomes" id="UP001050975">
    <property type="component" value="Unassembled WGS sequence"/>
</dbReference>
<organism evidence="6 7">
    <name type="scientific">Microseira wollei NIES-4236</name>
    <dbReference type="NCBI Taxonomy" id="2530354"/>
    <lineage>
        <taxon>Bacteria</taxon>
        <taxon>Bacillati</taxon>
        <taxon>Cyanobacteriota</taxon>
        <taxon>Cyanophyceae</taxon>
        <taxon>Oscillatoriophycideae</taxon>
        <taxon>Aerosakkonematales</taxon>
        <taxon>Aerosakkonemataceae</taxon>
        <taxon>Microseira</taxon>
    </lineage>
</organism>
<dbReference type="CDD" id="cd02440">
    <property type="entry name" value="AdoMet_MTases"/>
    <property type="match status" value="1"/>
</dbReference>
<dbReference type="InterPro" id="IPR029063">
    <property type="entry name" value="SAM-dependent_MTases_sf"/>
</dbReference>
<dbReference type="Gene3D" id="3.40.50.150">
    <property type="entry name" value="Vaccinia Virus protein VP39"/>
    <property type="match status" value="1"/>
</dbReference>
<dbReference type="InterPro" id="IPR025714">
    <property type="entry name" value="Methyltranfer_dom"/>
</dbReference>
<feature type="region of interest" description="Disordered" evidence="4">
    <location>
        <begin position="36"/>
        <end position="56"/>
    </location>
</feature>
<dbReference type="InterPro" id="IPR026170">
    <property type="entry name" value="FAM173A/B"/>
</dbReference>
<dbReference type="RefSeq" id="WP_226586256.1">
    <property type="nucleotide sequence ID" value="NZ_BLAY01000090.1"/>
</dbReference>
<keyword evidence="2" id="KW-0808">Transferase</keyword>
<proteinExistence type="predicted"/>
<evidence type="ECO:0000256" key="3">
    <source>
        <dbReference type="ARBA" id="ARBA00022691"/>
    </source>
</evidence>
<sequence length="220" mass="24318">MGWRRILLLLITGTSVASLGLVGCTTGERNFEAEAQAPVTSTPIQTPAPALPPQEREADVPFVPTPQSVVNAMLELAKVGPNDVLYDLGSGDGRIPITAVQKYGASRATGVEINPQLVQQSRNNAQTAGVSSRVEFRQQDLFKTDLSNATVVTLYLLQDVNLRLRPKLLQELKPGTRIVSHNYTMGDWKPERVVQMESEGDRQHTLYYWVVPEKVPENLR</sequence>
<feature type="domain" description="Methyltransferase" evidence="5">
    <location>
        <begin position="84"/>
        <end position="147"/>
    </location>
</feature>
<dbReference type="Pfam" id="PF13847">
    <property type="entry name" value="Methyltransf_31"/>
    <property type="match status" value="1"/>
</dbReference>
<dbReference type="GO" id="GO:0016279">
    <property type="term" value="F:protein-lysine N-methyltransferase activity"/>
    <property type="evidence" value="ECO:0007669"/>
    <property type="project" value="InterPro"/>
</dbReference>
<gene>
    <name evidence="6" type="ORF">MiSe_52290</name>
</gene>
<keyword evidence="3" id="KW-0949">S-adenosyl-L-methionine</keyword>
<dbReference type="GO" id="GO:0032259">
    <property type="term" value="P:methylation"/>
    <property type="evidence" value="ECO:0007669"/>
    <property type="project" value="UniProtKB-KW"/>
</dbReference>
<keyword evidence="1" id="KW-0489">Methyltransferase</keyword>
<evidence type="ECO:0000259" key="5">
    <source>
        <dbReference type="Pfam" id="PF13847"/>
    </source>
</evidence>
<keyword evidence="7" id="KW-1185">Reference proteome</keyword>
<dbReference type="PROSITE" id="PS51257">
    <property type="entry name" value="PROKAR_LIPOPROTEIN"/>
    <property type="match status" value="1"/>
</dbReference>
<dbReference type="SUPFAM" id="SSF53335">
    <property type="entry name" value="S-adenosyl-L-methionine-dependent methyltransferases"/>
    <property type="match status" value="1"/>
</dbReference>
<evidence type="ECO:0000256" key="1">
    <source>
        <dbReference type="ARBA" id="ARBA00022603"/>
    </source>
</evidence>
<evidence type="ECO:0000256" key="2">
    <source>
        <dbReference type="ARBA" id="ARBA00022679"/>
    </source>
</evidence>
<protein>
    <recommendedName>
        <fullName evidence="5">Methyltransferase domain-containing protein</fullName>
    </recommendedName>
</protein>
<comment type="caution">
    <text evidence="6">The sequence shown here is derived from an EMBL/GenBank/DDBJ whole genome shotgun (WGS) entry which is preliminary data.</text>
</comment>
<dbReference type="PANTHER" id="PTHR13610:SF11">
    <property type="entry name" value="METHYLTRANSFERASE DOMAIN-CONTAINING PROTEIN"/>
    <property type="match status" value="1"/>
</dbReference>
<dbReference type="PANTHER" id="PTHR13610">
    <property type="entry name" value="METHYLTRANSFERASE DOMAIN-CONTAINING PROTEIN"/>
    <property type="match status" value="1"/>
</dbReference>
<accession>A0AAV3XJS3</accession>
<name>A0AAV3XJS3_9CYAN</name>
<reference evidence="6" key="1">
    <citation type="submission" date="2019-10" db="EMBL/GenBank/DDBJ databases">
        <title>Draft genome sequece of Microseira wollei NIES-4236.</title>
        <authorList>
            <person name="Yamaguchi H."/>
            <person name="Suzuki S."/>
            <person name="Kawachi M."/>
        </authorList>
    </citation>
    <scope>NUCLEOTIDE SEQUENCE</scope>
    <source>
        <strain evidence="6">NIES-4236</strain>
    </source>
</reference>
<dbReference type="EMBL" id="BLAY01000090">
    <property type="protein sequence ID" value="GET40420.1"/>
    <property type="molecule type" value="Genomic_DNA"/>
</dbReference>
<evidence type="ECO:0000313" key="6">
    <source>
        <dbReference type="EMBL" id="GET40420.1"/>
    </source>
</evidence>